<protein>
    <submittedName>
        <fullName evidence="1">Uncharacterized protein</fullName>
    </submittedName>
</protein>
<keyword evidence="2" id="KW-1185">Reference proteome</keyword>
<dbReference type="EMBL" id="JBHSOH010000020">
    <property type="protein sequence ID" value="MFC5849409.1"/>
    <property type="molecule type" value="Genomic_DNA"/>
</dbReference>
<sequence>MQHYDLTLHLPAQGPPLHAEALRAGDHFQACTRGLLVLRPGSTFVAHGRGEWDGETLCSSGVLRGPGGGEQPATVTVTRRTLAANTRNESLYRAHYSSQPVLQVDGHGPMVPRDAHALARSLRCALAIHYTGGSP</sequence>
<accession>A0ABW1DM67</accession>
<name>A0ABW1DM67_9DEIO</name>
<organism evidence="1 2">
    <name type="scientific">Deinococcus petrolearius</name>
    <dbReference type="NCBI Taxonomy" id="1751295"/>
    <lineage>
        <taxon>Bacteria</taxon>
        <taxon>Thermotogati</taxon>
        <taxon>Deinococcota</taxon>
        <taxon>Deinococci</taxon>
        <taxon>Deinococcales</taxon>
        <taxon>Deinococcaceae</taxon>
        <taxon>Deinococcus</taxon>
    </lineage>
</organism>
<proteinExistence type="predicted"/>
<reference evidence="2" key="1">
    <citation type="journal article" date="2019" name="Int. J. Syst. Evol. Microbiol.">
        <title>The Global Catalogue of Microorganisms (GCM) 10K type strain sequencing project: providing services to taxonomists for standard genome sequencing and annotation.</title>
        <authorList>
            <consortium name="The Broad Institute Genomics Platform"/>
            <consortium name="The Broad Institute Genome Sequencing Center for Infectious Disease"/>
            <person name="Wu L."/>
            <person name="Ma J."/>
        </authorList>
    </citation>
    <scope>NUCLEOTIDE SEQUENCE [LARGE SCALE GENOMIC DNA]</scope>
    <source>
        <strain evidence="2">CGMCC 1.15053</strain>
    </source>
</reference>
<gene>
    <name evidence="1" type="ORF">ACFPQ6_13940</name>
</gene>
<dbReference type="Proteomes" id="UP001595979">
    <property type="component" value="Unassembled WGS sequence"/>
</dbReference>
<comment type="caution">
    <text evidence="1">The sequence shown here is derived from an EMBL/GenBank/DDBJ whole genome shotgun (WGS) entry which is preliminary data.</text>
</comment>
<evidence type="ECO:0000313" key="2">
    <source>
        <dbReference type="Proteomes" id="UP001595979"/>
    </source>
</evidence>
<dbReference type="RefSeq" id="WP_380050522.1">
    <property type="nucleotide sequence ID" value="NZ_JBHSOH010000020.1"/>
</dbReference>
<evidence type="ECO:0000313" key="1">
    <source>
        <dbReference type="EMBL" id="MFC5849409.1"/>
    </source>
</evidence>